<evidence type="ECO:0000313" key="1">
    <source>
        <dbReference type="EMBL" id="CAK0830914.1"/>
    </source>
</evidence>
<dbReference type="EMBL" id="CAUYUJ010011068">
    <property type="protein sequence ID" value="CAK0830914.1"/>
    <property type="molecule type" value="Genomic_DNA"/>
</dbReference>
<sequence length="236" mass="24635">TGAPRRVRAAAAVGAAARARAAARGRHLPGAEPPRAACALCRPWAAMSASRGGASVLRLAALALLRVLGAAGGGCSCDLDLQKVGHNNLGAKGPDPSDTEPTLVFKDVCSPGGEPVDLVIEVMGDYATEDSYLNGKNSKGPYGTINLEKVRQPIGSHGFALECIFSQDSGRGVGRLALNLLVMVMLSSLFLVSSAPDEPRHEAGSKTANHQLTDKWAGKAVPIKFEFLVQHKLGEY</sequence>
<evidence type="ECO:0000313" key="2">
    <source>
        <dbReference type="Proteomes" id="UP001189429"/>
    </source>
</evidence>
<organism evidence="1 2">
    <name type="scientific">Prorocentrum cordatum</name>
    <dbReference type="NCBI Taxonomy" id="2364126"/>
    <lineage>
        <taxon>Eukaryota</taxon>
        <taxon>Sar</taxon>
        <taxon>Alveolata</taxon>
        <taxon>Dinophyceae</taxon>
        <taxon>Prorocentrales</taxon>
        <taxon>Prorocentraceae</taxon>
        <taxon>Prorocentrum</taxon>
    </lineage>
</organism>
<gene>
    <name evidence="1" type="ORF">PCOR1329_LOCUS29395</name>
</gene>
<name>A0ABN9SFS3_9DINO</name>
<reference evidence="1" key="1">
    <citation type="submission" date="2023-10" db="EMBL/GenBank/DDBJ databases">
        <authorList>
            <person name="Chen Y."/>
            <person name="Shah S."/>
            <person name="Dougan E. K."/>
            <person name="Thang M."/>
            <person name="Chan C."/>
        </authorList>
    </citation>
    <scope>NUCLEOTIDE SEQUENCE [LARGE SCALE GENOMIC DNA]</scope>
</reference>
<accession>A0ABN9SFS3</accession>
<proteinExistence type="predicted"/>
<keyword evidence="2" id="KW-1185">Reference proteome</keyword>
<comment type="caution">
    <text evidence="1">The sequence shown here is derived from an EMBL/GenBank/DDBJ whole genome shotgun (WGS) entry which is preliminary data.</text>
</comment>
<dbReference type="Proteomes" id="UP001189429">
    <property type="component" value="Unassembled WGS sequence"/>
</dbReference>
<feature type="non-terminal residue" evidence="1">
    <location>
        <position position="1"/>
    </location>
</feature>
<protein>
    <submittedName>
        <fullName evidence="1">Uncharacterized protein</fullName>
    </submittedName>
</protein>